<evidence type="ECO:0000313" key="7">
    <source>
        <dbReference type="Proteomes" id="UP001227964"/>
    </source>
</evidence>
<dbReference type="GO" id="GO:0008830">
    <property type="term" value="F:dTDP-4-dehydrorhamnose 3,5-epimerase activity"/>
    <property type="evidence" value="ECO:0007669"/>
    <property type="project" value="UniProtKB-EC"/>
</dbReference>
<dbReference type="SUPFAM" id="SSF51182">
    <property type="entry name" value="RmlC-like cupins"/>
    <property type="match status" value="1"/>
</dbReference>
<dbReference type="EMBL" id="JASSVS010000001">
    <property type="protein sequence ID" value="MDL0430171.1"/>
    <property type="molecule type" value="Genomic_DNA"/>
</dbReference>
<sequence length="186" mass="21621">MNIIKTTISDVFLIEPKVFGDERGFFMETWNEKAFREAGINAAFVQDNHSRSVKNTLRGLHYQIQQPQGKLVRVTRGEVLDIAVDLRAESPTFGQWVGEYLSEENKRMLWVPPGFAHGFLVTSETADFQYKCTDFYAPRHERTIRWDDPTLNIDWDVENPEALLLSAKDLEGQTLEQAREELREHY</sequence>
<evidence type="ECO:0000256" key="3">
    <source>
        <dbReference type="ARBA" id="ARBA00012098"/>
    </source>
</evidence>
<dbReference type="NCBIfam" id="TIGR01221">
    <property type="entry name" value="rmlC"/>
    <property type="match status" value="1"/>
</dbReference>
<dbReference type="PANTHER" id="PTHR21047">
    <property type="entry name" value="DTDP-6-DEOXY-D-GLUCOSE-3,5 EPIMERASE"/>
    <property type="match status" value="1"/>
</dbReference>
<dbReference type="CDD" id="cd00438">
    <property type="entry name" value="cupin_RmlC"/>
    <property type="match status" value="1"/>
</dbReference>
<dbReference type="Gene3D" id="2.60.120.10">
    <property type="entry name" value="Jelly Rolls"/>
    <property type="match status" value="1"/>
</dbReference>
<keyword evidence="7" id="KW-1185">Reference proteome</keyword>
<evidence type="ECO:0000256" key="1">
    <source>
        <dbReference type="ARBA" id="ARBA00001298"/>
    </source>
</evidence>
<evidence type="ECO:0000256" key="5">
    <source>
        <dbReference type="RuleBase" id="RU364069"/>
    </source>
</evidence>
<comment type="catalytic activity">
    <reaction evidence="1 5">
        <text>dTDP-4-dehydro-6-deoxy-alpha-D-glucose = dTDP-4-dehydro-beta-L-rhamnose</text>
        <dbReference type="Rhea" id="RHEA:16969"/>
        <dbReference type="ChEBI" id="CHEBI:57649"/>
        <dbReference type="ChEBI" id="CHEBI:62830"/>
        <dbReference type="EC" id="5.1.3.13"/>
    </reaction>
</comment>
<name>A0ABT7I7P2_9GAMM</name>
<dbReference type="RefSeq" id="WP_285388775.1">
    <property type="nucleotide sequence ID" value="NZ_JASSVS010000001.1"/>
</dbReference>
<accession>A0ABT7I7P2</accession>
<comment type="caution">
    <text evidence="6">The sequence shown here is derived from an EMBL/GenBank/DDBJ whole genome shotgun (WGS) entry which is preliminary data.</text>
</comment>
<dbReference type="Proteomes" id="UP001227964">
    <property type="component" value="Unassembled WGS sequence"/>
</dbReference>
<evidence type="ECO:0000313" key="6">
    <source>
        <dbReference type="EMBL" id="MDL0430171.1"/>
    </source>
</evidence>
<gene>
    <name evidence="6" type="primary">rfbC</name>
    <name evidence="6" type="ORF">QPM17_03485</name>
</gene>
<keyword evidence="5 6" id="KW-0413">Isomerase</keyword>
<protein>
    <recommendedName>
        <fullName evidence="4 5">dTDP-4-dehydrorhamnose 3,5-epimerase</fullName>
        <ecNumber evidence="3 5">5.1.3.13</ecNumber>
    </recommendedName>
    <alternativeName>
        <fullName evidence="5">Thymidine diphospho-4-keto-rhamnose 3,5-epimerase</fullName>
    </alternativeName>
</protein>
<dbReference type="PANTHER" id="PTHR21047:SF2">
    <property type="entry name" value="THYMIDINE DIPHOSPHO-4-KETO-RHAMNOSE 3,5-EPIMERASE"/>
    <property type="match status" value="1"/>
</dbReference>
<evidence type="ECO:0000256" key="4">
    <source>
        <dbReference type="ARBA" id="ARBA00019595"/>
    </source>
</evidence>
<comment type="similarity">
    <text evidence="5">Belongs to the dTDP-4-dehydrorhamnose 3,5-epimerase family.</text>
</comment>
<organism evidence="6 7">
    <name type="scientific">Marinobacter azerbaijanicus</name>
    <dbReference type="NCBI Taxonomy" id="3050455"/>
    <lineage>
        <taxon>Bacteria</taxon>
        <taxon>Pseudomonadati</taxon>
        <taxon>Pseudomonadota</taxon>
        <taxon>Gammaproteobacteria</taxon>
        <taxon>Pseudomonadales</taxon>
        <taxon>Marinobacteraceae</taxon>
        <taxon>Marinobacter</taxon>
    </lineage>
</organism>
<proteinExistence type="inferred from homology"/>
<comment type="subunit">
    <text evidence="5">Homodimer.</text>
</comment>
<dbReference type="Pfam" id="PF00908">
    <property type="entry name" value="dTDP_sugar_isom"/>
    <property type="match status" value="1"/>
</dbReference>
<dbReference type="EC" id="5.1.3.13" evidence="3 5"/>
<dbReference type="InterPro" id="IPR000888">
    <property type="entry name" value="RmlC-like"/>
</dbReference>
<comment type="pathway">
    <text evidence="5">Carbohydrate biosynthesis; dTDP-L-rhamnose biosynthesis.</text>
</comment>
<dbReference type="InterPro" id="IPR011051">
    <property type="entry name" value="RmlC_Cupin_sf"/>
</dbReference>
<evidence type="ECO:0000256" key="2">
    <source>
        <dbReference type="ARBA" id="ARBA00001997"/>
    </source>
</evidence>
<reference evidence="6 7" key="1">
    <citation type="submission" date="2023-06" db="EMBL/GenBank/DDBJ databases">
        <title>Marinobacter azerbaijanicus a moderately halophilic, isolated from Urmia Lake in Azerbaijan region of Iran.</title>
        <authorList>
            <person name="Sanchez-Porro C."/>
            <person name="Aghdam E.M."/>
            <person name="Saheb S.M."/>
            <person name="Tarhriz V."/>
            <person name="Kazemi E."/>
            <person name="Ammozegar M.A."/>
            <person name="Ventosa A."/>
            <person name="Hejazi M.S."/>
        </authorList>
    </citation>
    <scope>NUCLEOTIDE SEQUENCE [LARGE SCALE GENOMIC DNA]</scope>
    <source>
        <strain evidence="6 7">TBZ242</strain>
    </source>
</reference>
<comment type="function">
    <text evidence="2 5">Catalyzes the epimerization of the C3' and C5'positions of dTDP-6-deoxy-D-xylo-4-hexulose, forming dTDP-6-deoxy-L-lyxo-4-hexulose.</text>
</comment>
<dbReference type="InterPro" id="IPR014710">
    <property type="entry name" value="RmlC-like_jellyroll"/>
</dbReference>